<evidence type="ECO:0000313" key="4">
    <source>
        <dbReference type="Proteomes" id="UP000054837"/>
    </source>
</evidence>
<sequence length="84" mass="8586">MAATFLGVVSTTTSAWASSSSRVPATSTPALRIAARVSWVAANTGIPRPAAVRTCQSVAMSATPTRSMSGMSRTASATRFPITP</sequence>
<evidence type="ECO:0000256" key="2">
    <source>
        <dbReference type="SAM" id="SignalP"/>
    </source>
</evidence>
<organism evidence="3 4">
    <name type="scientific">Serinicoccus chungangensis</name>
    <dbReference type="NCBI Taxonomy" id="767452"/>
    <lineage>
        <taxon>Bacteria</taxon>
        <taxon>Bacillati</taxon>
        <taxon>Actinomycetota</taxon>
        <taxon>Actinomycetes</taxon>
        <taxon>Micrococcales</taxon>
        <taxon>Ornithinimicrobiaceae</taxon>
        <taxon>Serinicoccus</taxon>
    </lineage>
</organism>
<feature type="compositionally biased region" description="Polar residues" evidence="1">
    <location>
        <begin position="61"/>
        <end position="77"/>
    </location>
</feature>
<protein>
    <recommendedName>
        <fullName evidence="5">Secreted protein</fullName>
    </recommendedName>
</protein>
<dbReference type="AlphaFoldDB" id="A0A0W8IJD3"/>
<comment type="caution">
    <text evidence="3">The sequence shown here is derived from an EMBL/GenBank/DDBJ whole genome shotgun (WGS) entry which is preliminary data.</text>
</comment>
<keyword evidence="2" id="KW-0732">Signal</keyword>
<dbReference type="Proteomes" id="UP000054837">
    <property type="component" value="Unassembled WGS sequence"/>
</dbReference>
<evidence type="ECO:0008006" key="5">
    <source>
        <dbReference type="Google" id="ProtNLM"/>
    </source>
</evidence>
<feature type="region of interest" description="Disordered" evidence="1">
    <location>
        <begin position="61"/>
        <end position="84"/>
    </location>
</feature>
<feature type="chain" id="PRO_5006944301" description="Secreted protein" evidence="2">
    <location>
        <begin position="18"/>
        <end position="84"/>
    </location>
</feature>
<name>A0A0W8IJD3_9MICO</name>
<proteinExistence type="predicted"/>
<evidence type="ECO:0000313" key="3">
    <source>
        <dbReference type="EMBL" id="KUG59989.1"/>
    </source>
</evidence>
<reference evidence="3 4" key="1">
    <citation type="submission" date="2015-12" db="EMBL/GenBank/DDBJ databases">
        <title>Serinicoccus chungangenesis strain CD08_5 genome sequencing and assembly.</title>
        <authorList>
            <person name="Chander A.M."/>
            <person name="Kaur G."/>
            <person name="Nair G.R."/>
            <person name="Dhawan D.K."/>
            <person name="Kochhar R.K."/>
            <person name="Mayilraj S."/>
            <person name="Bhadada S.K."/>
        </authorList>
    </citation>
    <scope>NUCLEOTIDE SEQUENCE [LARGE SCALE GENOMIC DNA]</scope>
    <source>
        <strain evidence="3 4">CD08_5</strain>
    </source>
</reference>
<evidence type="ECO:0000256" key="1">
    <source>
        <dbReference type="SAM" id="MobiDB-lite"/>
    </source>
</evidence>
<dbReference type="EMBL" id="LQBL01000001">
    <property type="protein sequence ID" value="KUG59989.1"/>
    <property type="molecule type" value="Genomic_DNA"/>
</dbReference>
<gene>
    <name evidence="3" type="ORF">AVL62_15710</name>
</gene>
<keyword evidence="4" id="KW-1185">Reference proteome</keyword>
<feature type="signal peptide" evidence="2">
    <location>
        <begin position="1"/>
        <end position="17"/>
    </location>
</feature>
<accession>A0A0W8IJD3</accession>